<dbReference type="EMBL" id="JACXZA010000002">
    <property type="protein sequence ID" value="MBD3918813.1"/>
    <property type="molecule type" value="Genomic_DNA"/>
</dbReference>
<dbReference type="InterPro" id="IPR029033">
    <property type="entry name" value="His_PPase_superfam"/>
</dbReference>
<keyword evidence="1" id="KW-0378">Hydrolase</keyword>
<dbReference type="SMART" id="SM00855">
    <property type="entry name" value="PGAM"/>
    <property type="match status" value="1"/>
</dbReference>
<protein>
    <submittedName>
        <fullName evidence="2">Histidine phosphatase family protein</fullName>
    </submittedName>
</protein>
<dbReference type="SUPFAM" id="SSF53254">
    <property type="entry name" value="Phosphoglycerate mutase-like"/>
    <property type="match status" value="1"/>
</dbReference>
<dbReference type="Gene3D" id="3.40.50.1240">
    <property type="entry name" value="Phosphoglycerate mutase-like"/>
    <property type="match status" value="1"/>
</dbReference>
<dbReference type="Pfam" id="PF00300">
    <property type="entry name" value="His_Phos_1"/>
    <property type="match status" value="1"/>
</dbReference>
<dbReference type="CDD" id="cd07067">
    <property type="entry name" value="HP_PGM_like"/>
    <property type="match status" value="1"/>
</dbReference>
<dbReference type="InterPro" id="IPR001345">
    <property type="entry name" value="PG/BPGM_mutase_AS"/>
</dbReference>
<evidence type="ECO:0000313" key="2">
    <source>
        <dbReference type="EMBL" id="MBD3918813.1"/>
    </source>
</evidence>
<dbReference type="Proteomes" id="UP000609346">
    <property type="component" value="Unassembled WGS sequence"/>
</dbReference>
<evidence type="ECO:0000313" key="3">
    <source>
        <dbReference type="Proteomes" id="UP000609346"/>
    </source>
</evidence>
<comment type="caution">
    <text evidence="2">The sequence shown here is derived from an EMBL/GenBank/DDBJ whole genome shotgun (WGS) entry which is preliminary data.</text>
</comment>
<sequence>MIIGLVRHGQTDWNAVGRIQGQTDIPLNEEGIRQAKALGRRIASEDRQWDAIIASDLQRAHETARIIAEAADVPLLPGDERLRERYFGEMEGLTRSERVERFGSEWPVEHVNGIEPMEAVRERAHAFVEQWRQEKSDMSLLVVSHGGLIAALLPLLCESIGDDHIGNLSYSILEWNDEGWTPILYNCTVHVEV</sequence>
<dbReference type="PROSITE" id="PS00175">
    <property type="entry name" value="PG_MUTASE"/>
    <property type="match status" value="1"/>
</dbReference>
<dbReference type="InterPro" id="IPR051695">
    <property type="entry name" value="Phosphoglycerate_Mutase"/>
</dbReference>
<evidence type="ECO:0000256" key="1">
    <source>
        <dbReference type="ARBA" id="ARBA00022801"/>
    </source>
</evidence>
<dbReference type="InterPro" id="IPR013078">
    <property type="entry name" value="His_Pase_superF_clade-1"/>
</dbReference>
<dbReference type="RefSeq" id="WP_191203111.1">
    <property type="nucleotide sequence ID" value="NZ_JACXZA010000002.1"/>
</dbReference>
<accession>A0ABR8MSB6</accession>
<keyword evidence="3" id="KW-1185">Reference proteome</keyword>
<reference evidence="2 3" key="1">
    <citation type="submission" date="2020-09" db="EMBL/GenBank/DDBJ databases">
        <title>Paenibacillus sp. strain PR3 16S rRNA gene Genome sequencing and assembly.</title>
        <authorList>
            <person name="Kim J."/>
        </authorList>
    </citation>
    <scope>NUCLEOTIDE SEQUENCE [LARGE SCALE GENOMIC DNA]</scope>
    <source>
        <strain evidence="2 3">PR3</strain>
    </source>
</reference>
<organism evidence="2 3">
    <name type="scientific">Paenibacillus terricola</name>
    <dbReference type="NCBI Taxonomy" id="2763503"/>
    <lineage>
        <taxon>Bacteria</taxon>
        <taxon>Bacillati</taxon>
        <taxon>Bacillota</taxon>
        <taxon>Bacilli</taxon>
        <taxon>Bacillales</taxon>
        <taxon>Paenibacillaceae</taxon>
        <taxon>Paenibacillus</taxon>
    </lineage>
</organism>
<name>A0ABR8MSB6_9BACL</name>
<gene>
    <name evidence="2" type="ORF">H8B09_08630</name>
</gene>
<dbReference type="PANTHER" id="PTHR46517">
    <property type="entry name" value="FRUCTOSE-2,6-BISPHOSPHATASE TIGAR"/>
    <property type="match status" value="1"/>
</dbReference>
<dbReference type="PANTHER" id="PTHR46517:SF1">
    <property type="entry name" value="FRUCTOSE-2,6-BISPHOSPHATASE TIGAR"/>
    <property type="match status" value="1"/>
</dbReference>
<proteinExistence type="predicted"/>